<dbReference type="SUPFAM" id="SSF51445">
    <property type="entry name" value="(Trans)glycosidases"/>
    <property type="match status" value="2"/>
</dbReference>
<dbReference type="SMART" id="SM00642">
    <property type="entry name" value="Aamy"/>
    <property type="match status" value="1"/>
</dbReference>
<feature type="region of interest" description="Disordered" evidence="7">
    <location>
        <begin position="709"/>
        <end position="728"/>
    </location>
</feature>
<keyword evidence="4 6" id="KW-0119">Carbohydrate metabolism</keyword>
<dbReference type="CDD" id="cd11344">
    <property type="entry name" value="AmyAc_GlgE_like"/>
    <property type="match status" value="1"/>
</dbReference>
<evidence type="ECO:0000256" key="6">
    <source>
        <dbReference type="HAMAP-Rule" id="MF_02124"/>
    </source>
</evidence>
<comment type="catalytic activity">
    <reaction evidence="5 6">
        <text>alpha-maltose 1-phosphate + [(1-&gt;4)-alpha-D-glucosyl](n) = [(1-&gt;4)-alpha-D-glucosyl](n+2) + phosphate</text>
        <dbReference type="Rhea" id="RHEA:42692"/>
        <dbReference type="Rhea" id="RHEA-COMP:9584"/>
        <dbReference type="Rhea" id="RHEA-COMP:10183"/>
        <dbReference type="ChEBI" id="CHEBI:15444"/>
        <dbReference type="ChEBI" id="CHEBI:43474"/>
        <dbReference type="ChEBI" id="CHEBI:63576"/>
        <dbReference type="EC" id="2.4.99.16"/>
    </reaction>
</comment>
<feature type="region of interest" description="Disordered" evidence="7">
    <location>
        <begin position="1"/>
        <end position="26"/>
    </location>
</feature>
<dbReference type="InterPro" id="IPR026585">
    <property type="entry name" value="GlgE"/>
</dbReference>
<comment type="function">
    <text evidence="6">Maltosyltransferase that uses maltose 1-phosphate (M1P) as the sugar donor to elongate linear or branched alpha-(1-&gt;4)-glucans. Is involved in a branched alpha-glucan biosynthetic pathway from trehalose, together with TreS, Mak and GlgB.</text>
</comment>
<dbReference type="Gene3D" id="2.60.40.1180">
    <property type="entry name" value="Golgi alpha-mannosidase II"/>
    <property type="match status" value="1"/>
</dbReference>
<feature type="active site" description="Proton donor" evidence="6">
    <location>
        <position position="872"/>
    </location>
</feature>
<dbReference type="InterPro" id="IPR006047">
    <property type="entry name" value="GH13_cat_dom"/>
</dbReference>
<comment type="caution">
    <text evidence="9">The sequence shown here is derived from an EMBL/GenBank/DDBJ whole genome shotgun (WGS) entry which is preliminary data.</text>
</comment>
<dbReference type="InterPro" id="IPR013783">
    <property type="entry name" value="Ig-like_fold"/>
</dbReference>
<evidence type="ECO:0000256" key="7">
    <source>
        <dbReference type="SAM" id="MobiDB-lite"/>
    </source>
</evidence>
<dbReference type="PANTHER" id="PTHR47786">
    <property type="entry name" value="ALPHA-1,4-GLUCAN:MALTOSE-1-PHOSPHATE MALTOSYLTRANSFERASE"/>
    <property type="match status" value="1"/>
</dbReference>
<evidence type="ECO:0000256" key="3">
    <source>
        <dbReference type="ARBA" id="ARBA00022679"/>
    </source>
</evidence>
<feature type="domain" description="Glycosyl hydrolase family 13 catalytic" evidence="8">
    <location>
        <begin position="663"/>
        <end position="1008"/>
    </location>
</feature>
<protein>
    <recommendedName>
        <fullName evidence="6">Alpha-1,4-glucan:maltose-1-phosphate maltosyltransferase</fullName>
        <shortName evidence="6">GMPMT</shortName>
        <ecNumber evidence="6">2.4.99.16</ecNumber>
    </recommendedName>
    <alternativeName>
        <fullName evidence="6">(1-&gt;4)-alpha-D-glucan:maltose-1-phosphate alpha-D-maltosyltransferase</fullName>
    </alternativeName>
</protein>
<keyword evidence="3 6" id="KW-0808">Transferase</keyword>
<evidence type="ECO:0000256" key="4">
    <source>
        <dbReference type="ARBA" id="ARBA00023277"/>
    </source>
</evidence>
<reference evidence="9 10" key="1">
    <citation type="submission" date="2018-12" db="EMBL/GenBank/DDBJ databases">
        <authorList>
            <person name="Grouzdev D.S."/>
            <person name="Krutkina M.S."/>
        </authorList>
    </citation>
    <scope>NUCLEOTIDE SEQUENCE [LARGE SCALE GENOMIC DNA]</scope>
    <source>
        <strain evidence="9 10">RmlP026</strain>
    </source>
</reference>
<dbReference type="GO" id="GO:0004553">
    <property type="term" value="F:hydrolase activity, hydrolyzing O-glycosyl compounds"/>
    <property type="evidence" value="ECO:0007669"/>
    <property type="project" value="InterPro"/>
</dbReference>
<dbReference type="InterPro" id="IPR017853">
    <property type="entry name" value="GH"/>
</dbReference>
<dbReference type="GO" id="GO:0030979">
    <property type="term" value="P:alpha-glucan biosynthetic process"/>
    <property type="evidence" value="ECO:0007669"/>
    <property type="project" value="UniProtKB-UniRule"/>
</dbReference>
<name>A0A4V1RUA5_9HYPH</name>
<dbReference type="Gene3D" id="2.60.40.10">
    <property type="entry name" value="Immunoglobulins"/>
    <property type="match status" value="1"/>
</dbReference>
<evidence type="ECO:0000256" key="5">
    <source>
        <dbReference type="ARBA" id="ARBA00048735"/>
    </source>
</evidence>
<dbReference type="InterPro" id="IPR013780">
    <property type="entry name" value="Glyco_hydro_b"/>
</dbReference>
<organism evidence="9 10">
    <name type="scientific">Lichenibacterium minor</name>
    <dbReference type="NCBI Taxonomy" id="2316528"/>
    <lineage>
        <taxon>Bacteria</taxon>
        <taxon>Pseudomonadati</taxon>
        <taxon>Pseudomonadota</taxon>
        <taxon>Alphaproteobacteria</taxon>
        <taxon>Hyphomicrobiales</taxon>
        <taxon>Lichenihabitantaceae</taxon>
        <taxon>Lichenibacterium</taxon>
    </lineage>
</organism>
<evidence type="ECO:0000259" key="8">
    <source>
        <dbReference type="SMART" id="SM00642"/>
    </source>
</evidence>
<dbReference type="OrthoDB" id="9805159at2"/>
<dbReference type="InterPro" id="IPR049171">
    <property type="entry name" value="GLGE_C"/>
</dbReference>
<keyword evidence="2 6" id="KW-0328">Glycosyltransferase</keyword>
<sequence length="1115" mass="121004">MQATPPGQFASPTPVDGDAAAPEAGRTSPPRIYYVPLSMVSGPAEWATVLDGCAGMGFDSLMISPPGAPGPTGNALLPADWSRPHPALPAADTVADAVAALAKLCRARGLALAVDLVADRVAGGSPLDRDLGLAAPLADPLDPRVAPEDRGAAPVPFGDEAVRARFAEALVAHAASLAEAGVSGFRCLAPDRVPAALWAEVGDAVRRARPGARMLAWTPGLSAPAVAALAPGRFDGAFSSLRWWDCRASWPLDEQARLNALGTVIAFPEAPFGDRLPRALITDEVAQRTVERALSVAATLGDGILVPMGLEFGARERVAPTGGVRETYAALRAAPRLQLSETVRAANAFVKREGGRFAGGALRLIGAAAGSPTGVLRIDASDLRRATSARLVLVNPSLDRVSTLAGGALSPEVGRFLPFRDAIGSGPNLNADTAASLAPAAVRVLDGRAGSAIVPPLDSLRFTVETAMAAPRLAIEAIAPSVDGGRYPVKRIVGEVVRVEADAFAEGHDRIAVALRWRAADEDGWRERRMVPLGNDRWAADLPLERLGRHVYAVETWRDDFAMFHHEVEAKHAAGLAVPLELEEGRRLVERTLASAEGEAAARLKPIAERLLGADDATRLAILMAPDTEAAMMAADPRPFKLTSAEIPVDAERTGAGFASWYSIFPRSQSGDPLRHGTFDDVIETLPRVRAMGFDVLYFTPIHPIGRTNRKGRNNTLTAGPDDPGSPYAIGAAEGGHSAIHPELGDFESFRRLVKAAADHGLELALDIAIQASPDHPWLKDHPDWFNWRPDGTIRYAENPPKKYEDIVNVDFFAPGAMPSLWIELRDMMLLWVEQGVKLFRVDNPHTKPFPFWEWAIADIRRLHPDVVFLSEAFTKPKVMYKLAKIGFSQSYTYFTWRNTKYEMTEYLTELTTQAPKDFFRPHFFVNTHDINPDFLQNAPRSAFLIRAALAATLSGLWGVYNGFELCEGRPDAKRKEYADSEKYQLTAWDHDRPGNIVGEIAALNRIRRDNPALHSHLGLTFRGAYNDNVLLFQKTTPARDNCLLVAVSLDPYAAQEADIEVPLWEWGLPDDGTIAVEDLMRGVNFAWTGKVQRIRLDPAELPFSIWRLSATRDL</sequence>
<feature type="active site" description="Nucleophile" evidence="6">
    <location>
        <position position="843"/>
    </location>
</feature>
<feature type="site" description="Transition state stabilizer" evidence="6">
    <location>
        <position position="930"/>
    </location>
</feature>
<comment type="subunit">
    <text evidence="1 6">Homodimer.</text>
</comment>
<feature type="binding site" evidence="6">
    <location>
        <position position="844"/>
    </location>
    <ligand>
        <name>alpha-maltose 1-phosphate</name>
        <dbReference type="ChEBI" id="CHEBI:63576"/>
    </ligand>
</feature>
<dbReference type="AlphaFoldDB" id="A0A4V1RUA5"/>
<comment type="similarity">
    <text evidence="6">Belongs to the glycosyl hydrolase 13 family. GlgE subfamily.</text>
</comment>
<gene>
    <name evidence="6" type="primary">glgE</name>
    <name evidence="9" type="ORF">D3273_18870</name>
</gene>
<dbReference type="HAMAP" id="MF_02124">
    <property type="entry name" value="GlgE"/>
    <property type="match status" value="1"/>
</dbReference>
<feature type="binding site" evidence="6">
    <location>
        <begin position="983"/>
        <end position="984"/>
    </location>
    <ligand>
        <name>alpha-maltose 1-phosphate</name>
        <dbReference type="ChEBI" id="CHEBI:63576"/>
    </ligand>
</feature>
<dbReference type="GO" id="GO:0016758">
    <property type="term" value="F:hexosyltransferase activity"/>
    <property type="evidence" value="ECO:0007669"/>
    <property type="project" value="UniProtKB-UniRule"/>
</dbReference>
<evidence type="ECO:0000313" key="9">
    <source>
        <dbReference type="EMBL" id="RYC30474.1"/>
    </source>
</evidence>
<evidence type="ECO:0000313" key="10">
    <source>
        <dbReference type="Proteomes" id="UP000290759"/>
    </source>
</evidence>
<dbReference type="EMBL" id="QYBB01000025">
    <property type="protein sequence ID" value="RYC30474.1"/>
    <property type="molecule type" value="Genomic_DNA"/>
</dbReference>
<feature type="binding site" evidence="6">
    <location>
        <position position="806"/>
    </location>
    <ligand>
        <name>alpha-maltose 1-phosphate</name>
        <dbReference type="ChEBI" id="CHEBI:63576"/>
    </ligand>
</feature>
<accession>A0A4V1RUA5</accession>
<reference evidence="9 10" key="2">
    <citation type="submission" date="2019-02" db="EMBL/GenBank/DDBJ databases">
        <title>'Lichenibacterium ramalinii' gen. nov. sp. nov., 'Lichenibacterium minor' gen. nov. sp. nov.</title>
        <authorList>
            <person name="Pankratov T."/>
        </authorList>
    </citation>
    <scope>NUCLEOTIDE SEQUENCE [LARGE SCALE GENOMIC DNA]</scope>
    <source>
        <strain evidence="9 10">RmlP026</strain>
    </source>
</reference>
<dbReference type="Proteomes" id="UP000290759">
    <property type="component" value="Unassembled WGS sequence"/>
</dbReference>
<dbReference type="InterPro" id="IPR021828">
    <property type="entry name" value="GlgE_dom_N/S"/>
</dbReference>
<keyword evidence="10" id="KW-1185">Reference proteome</keyword>
<dbReference type="Gene3D" id="3.20.20.80">
    <property type="entry name" value="Glycosidases"/>
    <property type="match status" value="2"/>
</dbReference>
<feature type="binding site" evidence="6">
    <location>
        <position position="711"/>
    </location>
    <ligand>
        <name>alpha-maltose 1-phosphate</name>
        <dbReference type="ChEBI" id="CHEBI:63576"/>
    </ligand>
</feature>
<feature type="binding site" evidence="6">
    <location>
        <position position="771"/>
    </location>
    <ligand>
        <name>alpha-maltose 1-phosphate</name>
        <dbReference type="ChEBI" id="CHEBI:63576"/>
    </ligand>
</feature>
<dbReference type="EC" id="2.4.99.16" evidence="6"/>
<dbReference type="Pfam" id="PF11896">
    <property type="entry name" value="GlgE_dom_N_S"/>
    <property type="match status" value="1"/>
</dbReference>
<evidence type="ECO:0000256" key="1">
    <source>
        <dbReference type="ARBA" id="ARBA00011738"/>
    </source>
</evidence>
<dbReference type="Gene3D" id="1.20.58.80">
    <property type="entry name" value="Phosphotransferase system, lactose/cellobiose-type IIA subunit"/>
    <property type="match status" value="1"/>
</dbReference>
<evidence type="ECO:0000256" key="2">
    <source>
        <dbReference type="ARBA" id="ARBA00022676"/>
    </source>
</evidence>
<dbReference type="PANTHER" id="PTHR47786:SF2">
    <property type="entry name" value="GLYCOSYL HYDROLASE FAMILY 13 CATALYTIC DOMAIN-CONTAINING PROTEIN"/>
    <property type="match status" value="1"/>
</dbReference>
<proteinExistence type="inferred from homology"/>
<dbReference type="Pfam" id="PF21702">
    <property type="entry name" value="GLGE_C"/>
    <property type="match status" value="1"/>
</dbReference>